<evidence type="ECO:0000313" key="1">
    <source>
        <dbReference type="EMBL" id="BBY57513.1"/>
    </source>
</evidence>
<gene>
    <name evidence="1" type="ORF">MSAR_06490</name>
</gene>
<reference evidence="1 2" key="1">
    <citation type="journal article" date="2019" name="Emerg. Microbes Infect.">
        <title>Comprehensive subspecies identification of 175 nontuberculous mycobacteria species based on 7547 genomic profiles.</title>
        <authorList>
            <person name="Matsumoto Y."/>
            <person name="Kinjo T."/>
            <person name="Motooka D."/>
            <person name="Nabeya D."/>
            <person name="Jung N."/>
            <person name="Uechi K."/>
            <person name="Horii T."/>
            <person name="Iida T."/>
            <person name="Fujita J."/>
            <person name="Nakamura S."/>
        </authorList>
    </citation>
    <scope>NUCLEOTIDE SEQUENCE [LARGE SCALE GENOMIC DNA]</scope>
    <source>
        <strain evidence="1 2">JCM 30395</strain>
    </source>
</reference>
<dbReference type="AlphaFoldDB" id="A0A7I7SLA1"/>
<dbReference type="EMBL" id="AP022595">
    <property type="protein sequence ID" value="BBY57513.1"/>
    <property type="molecule type" value="Genomic_DNA"/>
</dbReference>
<organism evidence="1 2">
    <name type="scientific">Mycolicibacterium sarraceniae</name>
    <dbReference type="NCBI Taxonomy" id="1534348"/>
    <lineage>
        <taxon>Bacteria</taxon>
        <taxon>Bacillati</taxon>
        <taxon>Actinomycetota</taxon>
        <taxon>Actinomycetes</taxon>
        <taxon>Mycobacteriales</taxon>
        <taxon>Mycobacteriaceae</taxon>
        <taxon>Mycolicibacterium</taxon>
    </lineage>
</organism>
<accession>A0A7I7SLA1</accession>
<dbReference type="KEGG" id="msar:MSAR_06490"/>
<keyword evidence="2" id="KW-1185">Reference proteome</keyword>
<evidence type="ECO:0000313" key="2">
    <source>
        <dbReference type="Proteomes" id="UP000466445"/>
    </source>
</evidence>
<name>A0A7I7SLA1_9MYCO</name>
<protein>
    <submittedName>
        <fullName evidence="1">Uncharacterized protein</fullName>
    </submittedName>
</protein>
<proteinExistence type="predicted"/>
<dbReference type="Proteomes" id="UP000466445">
    <property type="component" value="Chromosome"/>
</dbReference>
<sequence length="100" mass="10463">MHIEQMSVGGGVADLSDLVKSASGLAGENTRALQGDDSVDLPIAGALSPSTDHQLLGQDFTELPTLHQRTVGVDVDRFRSLPICAVSRQLLPDANVKSPG</sequence>